<dbReference type="CDD" id="cd07990">
    <property type="entry name" value="LPLAT_LCLAT1-like"/>
    <property type="match status" value="1"/>
</dbReference>
<organism evidence="2 3">
    <name type="scientific">Prunus armeniaca</name>
    <name type="common">Apricot</name>
    <name type="synonym">Armeniaca vulgaris</name>
    <dbReference type="NCBI Taxonomy" id="36596"/>
    <lineage>
        <taxon>Eukaryota</taxon>
        <taxon>Viridiplantae</taxon>
        <taxon>Streptophyta</taxon>
        <taxon>Embryophyta</taxon>
        <taxon>Tracheophyta</taxon>
        <taxon>Spermatophyta</taxon>
        <taxon>Magnoliopsida</taxon>
        <taxon>eudicotyledons</taxon>
        <taxon>Gunneridae</taxon>
        <taxon>Pentapetalae</taxon>
        <taxon>rosids</taxon>
        <taxon>fabids</taxon>
        <taxon>Rosales</taxon>
        <taxon>Rosaceae</taxon>
        <taxon>Amygdaloideae</taxon>
        <taxon>Amygdaleae</taxon>
        <taxon>Prunus</taxon>
    </lineage>
</organism>
<evidence type="ECO:0000259" key="1">
    <source>
        <dbReference type="Pfam" id="PF12315"/>
    </source>
</evidence>
<dbReference type="Pfam" id="PF12315">
    <property type="entry name" value="DA1-like"/>
    <property type="match status" value="1"/>
</dbReference>
<dbReference type="PANTHER" id="PTHR10983:SF74">
    <property type="entry name" value="1-ACYL-SN-GLYCEROL-3-PHOSPHATE ACYLTRANSFERASE 5-RELATED"/>
    <property type="match status" value="1"/>
</dbReference>
<accession>A0A6J5VMA8</accession>
<feature type="domain" description="Protein DA1-like" evidence="1">
    <location>
        <begin position="351"/>
        <end position="489"/>
    </location>
</feature>
<dbReference type="AlphaFoldDB" id="A0A6J5VMA8"/>
<dbReference type="InterPro" id="IPR022087">
    <property type="entry name" value="DA1-like_dom"/>
</dbReference>
<name>A0A6J5VMA8_PRUAR</name>
<sequence>MKLPLFGWSFHILEFISVERKWEVDELNMRRMLSSLKDPQDSLWLALFPEGTDFTEQKCIRSQKYAAENGLPVLNHVLLPKTKGFSACLEELRGSLDAVYDVTIGYKPSCPTFFDNASGVNPSEVHMHVQRIPLDNIPTSEDEAIFPHEGSEGDLSTLRCLVNLVAVIVLTGTCAYLTIFSSIWFKIYVSSDTMSQHEIDDIERAMRLSLWDLCGKGKKKNENEPSYDEDRDLAEAIKASLRSPGASSSSRQKQRVCDVCDAIRLFYVFHLKDSFNRSRALIHLIKFRYALKYGTKKFVLLIYETELRTAVAAGGSRLLKYRSSPLRRPSQTVIEALRMVEILKVTSFSRRGNSIITAKQQHLTYGSPLRIAIAFGLPKVMTGAILAHEMMHAWFRLRGIRTGQLELKVEEGMCQVIGRKWLEWLECLEAQDSKTSSTTTEHAQFQRNLIETYKYVVDMHSSYEYGHGFREAKWAVEKYKLHRTIDHILTYRKLPG</sequence>
<dbReference type="EMBL" id="CAEKDK010000008">
    <property type="protein sequence ID" value="CAB4290249.1"/>
    <property type="molecule type" value="Genomic_DNA"/>
</dbReference>
<proteinExistence type="predicted"/>
<evidence type="ECO:0000313" key="3">
    <source>
        <dbReference type="Proteomes" id="UP000507222"/>
    </source>
</evidence>
<gene>
    <name evidence="2" type="ORF">CURHAP_LOCUS50174</name>
</gene>
<evidence type="ECO:0000313" key="2">
    <source>
        <dbReference type="EMBL" id="CAB4290249.1"/>
    </source>
</evidence>
<dbReference type="GO" id="GO:0016746">
    <property type="term" value="F:acyltransferase activity"/>
    <property type="evidence" value="ECO:0007669"/>
    <property type="project" value="TreeGrafter"/>
</dbReference>
<dbReference type="GO" id="GO:0012505">
    <property type="term" value="C:endomembrane system"/>
    <property type="evidence" value="ECO:0007669"/>
    <property type="project" value="TreeGrafter"/>
</dbReference>
<protein>
    <recommendedName>
        <fullName evidence="1">Protein DA1-like domain-containing protein</fullName>
    </recommendedName>
</protein>
<dbReference type="PANTHER" id="PTHR10983">
    <property type="entry name" value="1-ACYLGLYCEROL-3-PHOSPHATE ACYLTRANSFERASE-RELATED"/>
    <property type="match status" value="1"/>
</dbReference>
<dbReference type="Proteomes" id="UP000507222">
    <property type="component" value="Unassembled WGS sequence"/>
</dbReference>
<reference evidence="2 3" key="1">
    <citation type="submission" date="2020-05" db="EMBL/GenBank/DDBJ databases">
        <authorList>
            <person name="Campoy J."/>
            <person name="Schneeberger K."/>
            <person name="Spophaly S."/>
        </authorList>
    </citation>
    <scope>NUCLEOTIDE SEQUENCE [LARGE SCALE GENOMIC DNA]</scope>
    <source>
        <strain evidence="2">PruArmRojPasFocal</strain>
    </source>
</reference>